<organism evidence="2 3">
    <name type="scientific">Undibacterium pigrum</name>
    <dbReference type="NCBI Taxonomy" id="401470"/>
    <lineage>
        <taxon>Bacteria</taxon>
        <taxon>Pseudomonadati</taxon>
        <taxon>Pseudomonadota</taxon>
        <taxon>Betaproteobacteria</taxon>
        <taxon>Burkholderiales</taxon>
        <taxon>Oxalobacteraceae</taxon>
        <taxon>Undibacterium</taxon>
    </lineage>
</organism>
<evidence type="ECO:0000313" key="2">
    <source>
        <dbReference type="EMBL" id="PXX47431.1"/>
    </source>
</evidence>
<dbReference type="GO" id="GO:0008168">
    <property type="term" value="F:methyltransferase activity"/>
    <property type="evidence" value="ECO:0007669"/>
    <property type="project" value="UniProtKB-KW"/>
</dbReference>
<accession>A0A318JEI2</accession>
<dbReference type="InterPro" id="IPR029063">
    <property type="entry name" value="SAM-dependent_MTases_sf"/>
</dbReference>
<dbReference type="SUPFAM" id="SSF53335">
    <property type="entry name" value="S-adenosyl-L-methionine-dependent methyltransferases"/>
    <property type="match status" value="1"/>
</dbReference>
<evidence type="ECO:0000259" key="1">
    <source>
        <dbReference type="Pfam" id="PF13649"/>
    </source>
</evidence>
<dbReference type="OrthoDB" id="9804312at2"/>
<dbReference type="Pfam" id="PF13649">
    <property type="entry name" value="Methyltransf_25"/>
    <property type="match status" value="1"/>
</dbReference>
<keyword evidence="3" id="KW-1185">Reference proteome</keyword>
<dbReference type="Gene3D" id="3.40.50.150">
    <property type="entry name" value="Vaccinia Virus protein VP39"/>
    <property type="match status" value="1"/>
</dbReference>
<keyword evidence="2" id="KW-0489">Methyltransferase</keyword>
<dbReference type="AlphaFoldDB" id="A0A318JEI2"/>
<protein>
    <submittedName>
        <fullName evidence="2">Methyltransferase family protein</fullName>
    </submittedName>
</protein>
<dbReference type="GO" id="GO:0032259">
    <property type="term" value="P:methylation"/>
    <property type="evidence" value="ECO:0007669"/>
    <property type="project" value="UniProtKB-KW"/>
</dbReference>
<dbReference type="RefSeq" id="WP_110254243.1">
    <property type="nucleotide sequence ID" value="NZ_QJKB01000001.1"/>
</dbReference>
<dbReference type="CDD" id="cd02440">
    <property type="entry name" value="AdoMet_MTases"/>
    <property type="match status" value="1"/>
</dbReference>
<name>A0A318JEI2_9BURK</name>
<evidence type="ECO:0000313" key="3">
    <source>
        <dbReference type="Proteomes" id="UP000247792"/>
    </source>
</evidence>
<dbReference type="InterPro" id="IPR041698">
    <property type="entry name" value="Methyltransf_25"/>
</dbReference>
<keyword evidence="2" id="KW-0808">Transferase</keyword>
<feature type="domain" description="Methyltransferase" evidence="1">
    <location>
        <begin position="34"/>
        <end position="121"/>
    </location>
</feature>
<sequence>MQVKHDESGVHQAATPSLWLKRFSHLLKAQNGKVLDLACGSGRNSFYLHDSGLSVLGLDKSDQGFLALHAAGIETQLHDLEYGEVGYDWPFAEHSFAAIIVCNYLHRQLFPHLLSSLKPDGILIYETFAAGNENFGKPSNPAFLLRPGELLEQMQSNPQVEMSIIAYEDGYVEQPKPAMVQRICARKAGKISALDKL</sequence>
<proteinExistence type="predicted"/>
<reference evidence="2 3" key="1">
    <citation type="submission" date="2018-05" db="EMBL/GenBank/DDBJ databases">
        <title>Genomic Encyclopedia of Type Strains, Phase IV (KMG-IV): sequencing the most valuable type-strain genomes for metagenomic binning, comparative biology and taxonomic classification.</title>
        <authorList>
            <person name="Goeker M."/>
        </authorList>
    </citation>
    <scope>NUCLEOTIDE SEQUENCE [LARGE SCALE GENOMIC DNA]</scope>
    <source>
        <strain evidence="2 3">DSM 19792</strain>
    </source>
</reference>
<dbReference type="Proteomes" id="UP000247792">
    <property type="component" value="Unassembled WGS sequence"/>
</dbReference>
<comment type="caution">
    <text evidence="2">The sequence shown here is derived from an EMBL/GenBank/DDBJ whole genome shotgun (WGS) entry which is preliminary data.</text>
</comment>
<gene>
    <name evidence="2" type="ORF">DFR42_1011010</name>
</gene>
<dbReference type="EMBL" id="QJKB01000001">
    <property type="protein sequence ID" value="PXX47431.1"/>
    <property type="molecule type" value="Genomic_DNA"/>
</dbReference>